<reference evidence="3 4" key="1">
    <citation type="journal article" date="2015" name="Genome Biol. Evol.">
        <title>Comparative Genomics of a Bacterivorous Green Alga Reveals Evolutionary Causalities and Consequences of Phago-Mixotrophic Mode of Nutrition.</title>
        <authorList>
            <person name="Burns J.A."/>
            <person name="Paasch A."/>
            <person name="Narechania A."/>
            <person name="Kim E."/>
        </authorList>
    </citation>
    <scope>NUCLEOTIDE SEQUENCE [LARGE SCALE GENOMIC DNA]</scope>
    <source>
        <strain evidence="3 4">PLY_AMNH</strain>
    </source>
</reference>
<evidence type="ECO:0000313" key="4">
    <source>
        <dbReference type="Proteomes" id="UP001190700"/>
    </source>
</evidence>
<gene>
    <name evidence="3" type="ORF">CYMTET_8880</name>
</gene>
<dbReference type="AlphaFoldDB" id="A0AAE0GSS5"/>
<evidence type="ECO:0008006" key="5">
    <source>
        <dbReference type="Google" id="ProtNLM"/>
    </source>
</evidence>
<proteinExistence type="predicted"/>
<feature type="region of interest" description="Disordered" evidence="1">
    <location>
        <begin position="329"/>
        <end position="373"/>
    </location>
</feature>
<feature type="chain" id="PRO_5042198749" description="EF-hand domain-containing protein" evidence="2">
    <location>
        <begin position="22"/>
        <end position="373"/>
    </location>
</feature>
<dbReference type="InterPro" id="IPR018247">
    <property type="entry name" value="EF_Hand_1_Ca_BS"/>
</dbReference>
<name>A0AAE0GSS5_9CHLO</name>
<accession>A0AAE0GSS5</accession>
<organism evidence="3 4">
    <name type="scientific">Cymbomonas tetramitiformis</name>
    <dbReference type="NCBI Taxonomy" id="36881"/>
    <lineage>
        <taxon>Eukaryota</taxon>
        <taxon>Viridiplantae</taxon>
        <taxon>Chlorophyta</taxon>
        <taxon>Pyramimonadophyceae</taxon>
        <taxon>Pyramimonadales</taxon>
        <taxon>Pyramimonadaceae</taxon>
        <taxon>Cymbomonas</taxon>
    </lineage>
</organism>
<feature type="signal peptide" evidence="2">
    <location>
        <begin position="1"/>
        <end position="21"/>
    </location>
</feature>
<keyword evidence="2" id="KW-0732">Signal</keyword>
<evidence type="ECO:0000313" key="3">
    <source>
        <dbReference type="EMBL" id="KAK3283421.1"/>
    </source>
</evidence>
<dbReference type="PROSITE" id="PS00018">
    <property type="entry name" value="EF_HAND_1"/>
    <property type="match status" value="1"/>
</dbReference>
<keyword evidence="4" id="KW-1185">Reference proteome</keyword>
<dbReference type="Proteomes" id="UP001190700">
    <property type="component" value="Unassembled WGS sequence"/>
</dbReference>
<feature type="compositionally biased region" description="Pro residues" evidence="1">
    <location>
        <begin position="329"/>
        <end position="352"/>
    </location>
</feature>
<evidence type="ECO:0000256" key="1">
    <source>
        <dbReference type="SAM" id="MobiDB-lite"/>
    </source>
</evidence>
<dbReference type="EMBL" id="LGRX02002788">
    <property type="protein sequence ID" value="KAK3283421.1"/>
    <property type="molecule type" value="Genomic_DNA"/>
</dbReference>
<sequence length="373" mass="40327">MNFKKFLGLVHIFALQQKCLSSPSIEDFRTVPRFFEADLDMNGCISPYEYKTLSEAVLRATRMTYRTLLRAHGQQGKFQRPQLQLSAHLSAFIPQLVGNTSRLVARGALPSPDPKAHFALHQEDGVVNNLGVSAALSSDEGSTRKQGVEVQASVGRVLASERNCGEEVKECSWLNHTGIEYVLLCNDGSYCNGLEGEGEGEGWACCQHRGKRAQCPSNWPVMCARANSCAQETDYCCLKSCTADGEGGGRPCYPGCTDAALDDTQWKDSEEDSCEDYYVLDYCNTTGGYGSGWASKKGGSFANYSVNGVSALEACCTCGGGLYPPPPPPLLPLLPPPPPPQPTSPPPLPVAPPGERIHFLFPPGSPPTYKSRH</sequence>
<protein>
    <recommendedName>
        <fullName evidence="5">EF-hand domain-containing protein</fullName>
    </recommendedName>
</protein>
<comment type="caution">
    <text evidence="3">The sequence shown here is derived from an EMBL/GenBank/DDBJ whole genome shotgun (WGS) entry which is preliminary data.</text>
</comment>
<evidence type="ECO:0000256" key="2">
    <source>
        <dbReference type="SAM" id="SignalP"/>
    </source>
</evidence>